<dbReference type="SUPFAM" id="SSF53254">
    <property type="entry name" value="Phosphoglycerate mutase-like"/>
    <property type="match status" value="1"/>
</dbReference>
<dbReference type="InterPro" id="IPR050275">
    <property type="entry name" value="PGM_Phosphatase"/>
</dbReference>
<accession>A0AAW8NIS3</accession>
<dbReference type="EMBL" id="JAPMLE010000001">
    <property type="protein sequence ID" value="MDR8522556.1"/>
    <property type="molecule type" value="Genomic_DNA"/>
</dbReference>
<dbReference type="Gene3D" id="3.40.50.1240">
    <property type="entry name" value="Phosphoglycerate mutase-like"/>
    <property type="match status" value="1"/>
</dbReference>
<proteinExistence type="predicted"/>
<keyword evidence="4" id="KW-1185">Reference proteome</keyword>
<dbReference type="GO" id="GO:0005737">
    <property type="term" value="C:cytoplasm"/>
    <property type="evidence" value="ECO:0007669"/>
    <property type="project" value="TreeGrafter"/>
</dbReference>
<dbReference type="EMBL" id="JAPMLD010000007">
    <property type="protein sequence ID" value="MDW4825548.1"/>
    <property type="molecule type" value="Genomic_DNA"/>
</dbReference>
<dbReference type="SMART" id="SM00855">
    <property type="entry name" value="PGAM"/>
    <property type="match status" value="1"/>
</dbReference>
<evidence type="ECO:0000313" key="1">
    <source>
        <dbReference type="EMBL" id="MDR8522556.1"/>
    </source>
</evidence>
<dbReference type="PANTHER" id="PTHR48100:SF1">
    <property type="entry name" value="HISTIDINE PHOSPHATASE FAMILY PROTEIN-RELATED"/>
    <property type="match status" value="1"/>
</dbReference>
<dbReference type="RefSeq" id="WP_310653880.1">
    <property type="nucleotide sequence ID" value="NZ_JAPMLA010000007.1"/>
</dbReference>
<dbReference type="Proteomes" id="UP001259340">
    <property type="component" value="Unassembled WGS sequence"/>
</dbReference>
<reference evidence="2 4" key="1">
    <citation type="journal article" date="2022" name="bioRxiv">
        <title>Prophages regulate Shewanella fidelis 3313 motility and biofilm formation: implications for gut colonization dynamics in Ciona robusta.</title>
        <authorList>
            <person name="Natarajan O."/>
            <person name="Gibboney S.L."/>
            <person name="Young M.N."/>
            <person name="Lim S.J."/>
            <person name="Pluta N."/>
            <person name="Atkinson C.G."/>
            <person name="Leigh B.A."/>
            <person name="Liberti A."/>
            <person name="Kees E.D."/>
            <person name="Breitbart M."/>
            <person name="Gralnick J.A."/>
            <person name="Dishaw L.J."/>
        </authorList>
    </citation>
    <scope>NUCLEOTIDE SEQUENCE [LARGE SCALE GENOMIC DNA]</scope>
    <source>
        <strain evidence="2 4">JG4066</strain>
    </source>
</reference>
<evidence type="ECO:0000313" key="3">
    <source>
        <dbReference type="Proteomes" id="UP001259340"/>
    </source>
</evidence>
<dbReference type="GO" id="GO:0016791">
    <property type="term" value="F:phosphatase activity"/>
    <property type="evidence" value="ECO:0007669"/>
    <property type="project" value="TreeGrafter"/>
</dbReference>
<name>A0AAW8NIS3_9GAMM</name>
<dbReference type="Pfam" id="PF00300">
    <property type="entry name" value="His_Phos_1"/>
    <property type="match status" value="1"/>
</dbReference>
<dbReference type="PANTHER" id="PTHR48100">
    <property type="entry name" value="BROAD-SPECIFICITY PHOSPHATASE YOR283W-RELATED"/>
    <property type="match status" value="1"/>
</dbReference>
<evidence type="ECO:0000313" key="2">
    <source>
        <dbReference type="EMBL" id="MDW4825548.1"/>
    </source>
</evidence>
<dbReference type="AlphaFoldDB" id="A0AAW8NIS3"/>
<sequence>MQTTRVILLRHGQCEGGDILRGQVDVCLSEQGKLQMQQAFSELLLTAAPKLTATQLVVLSSPLLRCAIPAKTFAESKQLALFIEPGFKELNFGDWDGQTFDALYQRHAQALDNYWANPWLTTPPNGESMQAFEQRIEQAWQDMLLQHRGKQIVVVSHGGVIRHLLSKALGATQCVGFYTSLKLPYAAKVCIDVLHHEQEQHLSVHWG</sequence>
<evidence type="ECO:0000313" key="4">
    <source>
        <dbReference type="Proteomes" id="UP001271263"/>
    </source>
</evidence>
<organism evidence="1 3">
    <name type="scientific">Shewanella fidelis</name>
    <dbReference type="NCBI Taxonomy" id="173509"/>
    <lineage>
        <taxon>Bacteria</taxon>
        <taxon>Pseudomonadati</taxon>
        <taxon>Pseudomonadota</taxon>
        <taxon>Gammaproteobacteria</taxon>
        <taxon>Alteromonadales</taxon>
        <taxon>Shewanellaceae</taxon>
        <taxon>Shewanella</taxon>
    </lineage>
</organism>
<dbReference type="InterPro" id="IPR029033">
    <property type="entry name" value="His_PPase_superfam"/>
</dbReference>
<reference evidence="1" key="2">
    <citation type="submission" date="2022-11" db="EMBL/GenBank/DDBJ databases">
        <title>Prophages regulate Shewanella fidelis motility and biofilm formation: implications for gut colonization dynamics in Ciona robusta.</title>
        <authorList>
            <person name="Natarajan O."/>
            <person name="Gibboney S.L."/>
            <person name="Young M.N."/>
            <person name="Lim S.J."/>
            <person name="Pluta N."/>
            <person name="Atkinson C.G.F."/>
            <person name="Leigh B.A."/>
            <person name="Liberti A."/>
            <person name="Kees E."/>
            <person name="Breitbart M."/>
            <person name="Gralnick J."/>
            <person name="Dishaw L.J."/>
        </authorList>
    </citation>
    <scope>NUCLEOTIDE SEQUENCE</scope>
    <source>
        <strain evidence="1">3313</strain>
    </source>
</reference>
<dbReference type="CDD" id="cd07067">
    <property type="entry name" value="HP_PGM_like"/>
    <property type="match status" value="1"/>
</dbReference>
<protein>
    <submittedName>
        <fullName evidence="1">Histidine phosphatase family protein</fullName>
    </submittedName>
</protein>
<dbReference type="Proteomes" id="UP001271263">
    <property type="component" value="Unassembled WGS sequence"/>
</dbReference>
<comment type="caution">
    <text evidence="1">The sequence shown here is derived from an EMBL/GenBank/DDBJ whole genome shotgun (WGS) entry which is preliminary data.</text>
</comment>
<gene>
    <name evidence="1" type="ORF">OS133_02440</name>
    <name evidence="2" type="ORF">OS134_15875</name>
</gene>
<dbReference type="InterPro" id="IPR013078">
    <property type="entry name" value="His_Pase_superF_clade-1"/>
</dbReference>